<keyword evidence="2" id="KW-1185">Reference proteome</keyword>
<dbReference type="AlphaFoldDB" id="A0A1E5VU70"/>
<name>A0A1E5VU70_9POAL</name>
<comment type="caution">
    <text evidence="1">The sequence shown here is derived from an EMBL/GenBank/DDBJ whole genome shotgun (WGS) entry which is preliminary data.</text>
</comment>
<gene>
    <name evidence="1" type="ORF">BAE44_0010318</name>
</gene>
<sequence>MARRGAPAHECSLELRLLPWIVPPDGSFCTIGERGAFYRRIPGLPQNATCLGAASNDWLALDCTYDALRRTHLSDKFCVDRQWFLRPRRDVRHRHTYLLYNPFSGETVPLPELDSIVGDVAETFEIP</sequence>
<dbReference type="STRING" id="888268.A0A1E5VU70"/>
<organism evidence="1 2">
    <name type="scientific">Dichanthelium oligosanthes</name>
    <dbReference type="NCBI Taxonomy" id="888268"/>
    <lineage>
        <taxon>Eukaryota</taxon>
        <taxon>Viridiplantae</taxon>
        <taxon>Streptophyta</taxon>
        <taxon>Embryophyta</taxon>
        <taxon>Tracheophyta</taxon>
        <taxon>Spermatophyta</taxon>
        <taxon>Magnoliopsida</taxon>
        <taxon>Liliopsida</taxon>
        <taxon>Poales</taxon>
        <taxon>Poaceae</taxon>
        <taxon>PACMAD clade</taxon>
        <taxon>Panicoideae</taxon>
        <taxon>Panicodae</taxon>
        <taxon>Paniceae</taxon>
        <taxon>Dichantheliinae</taxon>
        <taxon>Dichanthelium</taxon>
    </lineage>
</organism>
<evidence type="ECO:0000313" key="2">
    <source>
        <dbReference type="Proteomes" id="UP000095767"/>
    </source>
</evidence>
<proteinExistence type="predicted"/>
<protein>
    <submittedName>
        <fullName evidence="1">Uncharacterized protein</fullName>
    </submittedName>
</protein>
<dbReference type="Proteomes" id="UP000095767">
    <property type="component" value="Unassembled WGS sequence"/>
</dbReference>
<accession>A0A1E5VU70</accession>
<dbReference type="OrthoDB" id="687465at2759"/>
<dbReference type="EMBL" id="LWDX02029471">
    <property type="protein sequence ID" value="OEL28661.1"/>
    <property type="molecule type" value="Genomic_DNA"/>
</dbReference>
<evidence type="ECO:0000313" key="1">
    <source>
        <dbReference type="EMBL" id="OEL28661.1"/>
    </source>
</evidence>
<reference evidence="1 2" key="1">
    <citation type="submission" date="2016-09" db="EMBL/GenBank/DDBJ databases">
        <title>The draft genome of Dichanthelium oligosanthes: A C3 panicoid grass species.</title>
        <authorList>
            <person name="Studer A.J."/>
            <person name="Schnable J.C."/>
            <person name="Brutnell T.P."/>
        </authorList>
    </citation>
    <scope>NUCLEOTIDE SEQUENCE [LARGE SCALE GENOMIC DNA]</scope>
    <source>
        <strain evidence="2">cv. Kellogg 1175</strain>
        <tissue evidence="1">Leaf</tissue>
    </source>
</reference>